<dbReference type="Proteomes" id="UP001359559">
    <property type="component" value="Unassembled WGS sequence"/>
</dbReference>
<evidence type="ECO:0000313" key="3">
    <source>
        <dbReference type="Proteomes" id="UP001359559"/>
    </source>
</evidence>
<accession>A0AAN9J810</accession>
<sequence length="140" mass="15696">MSHNSLMCDFDDNWVDKAMADDTIVADFLLRLREPSSFNLHWTVRQRRTRRRRITEPSRASRASPTTPLSWTAATSIDGYEGSIRSSRPVHGSGSDKAVLVDKAPFSASTSATIEQQEADSNLQDHQFVLPDLNQPAHEN</sequence>
<reference evidence="2 3" key="1">
    <citation type="submission" date="2024-01" db="EMBL/GenBank/DDBJ databases">
        <title>The genomes of 5 underutilized Papilionoideae crops provide insights into root nodulation and disease resistance.</title>
        <authorList>
            <person name="Yuan L."/>
        </authorList>
    </citation>
    <scope>NUCLEOTIDE SEQUENCE [LARGE SCALE GENOMIC DNA]</scope>
    <source>
        <strain evidence="2">LY-2023</strain>
        <tissue evidence="2">Leaf</tissue>
    </source>
</reference>
<dbReference type="EMBL" id="JAYKXN010000004">
    <property type="protein sequence ID" value="KAK7294040.1"/>
    <property type="molecule type" value="Genomic_DNA"/>
</dbReference>
<feature type="compositionally biased region" description="Polar residues" evidence="1">
    <location>
        <begin position="63"/>
        <end position="72"/>
    </location>
</feature>
<keyword evidence="3" id="KW-1185">Reference proteome</keyword>
<gene>
    <name evidence="2" type="ORF">RJT34_16923</name>
</gene>
<evidence type="ECO:0000256" key="1">
    <source>
        <dbReference type="SAM" id="MobiDB-lite"/>
    </source>
</evidence>
<dbReference type="PANTHER" id="PTHR35099">
    <property type="entry name" value="OS02G0182700 PROTEIN"/>
    <property type="match status" value="1"/>
</dbReference>
<proteinExistence type="predicted"/>
<feature type="region of interest" description="Disordered" evidence="1">
    <location>
        <begin position="49"/>
        <end position="72"/>
    </location>
</feature>
<name>A0AAN9J810_CLITE</name>
<evidence type="ECO:0000313" key="2">
    <source>
        <dbReference type="EMBL" id="KAK7294040.1"/>
    </source>
</evidence>
<protein>
    <submittedName>
        <fullName evidence="2">Uncharacterized protein</fullName>
    </submittedName>
</protein>
<feature type="region of interest" description="Disordered" evidence="1">
    <location>
        <begin position="109"/>
        <end position="140"/>
    </location>
</feature>
<dbReference type="PANTHER" id="PTHR35099:SF10">
    <property type="entry name" value="BZIP DOMAIN-CONTAINING PROTEIN"/>
    <property type="match status" value="1"/>
</dbReference>
<dbReference type="AlphaFoldDB" id="A0AAN9J810"/>
<comment type="caution">
    <text evidence="2">The sequence shown here is derived from an EMBL/GenBank/DDBJ whole genome shotgun (WGS) entry which is preliminary data.</text>
</comment>
<organism evidence="2 3">
    <name type="scientific">Clitoria ternatea</name>
    <name type="common">Butterfly pea</name>
    <dbReference type="NCBI Taxonomy" id="43366"/>
    <lineage>
        <taxon>Eukaryota</taxon>
        <taxon>Viridiplantae</taxon>
        <taxon>Streptophyta</taxon>
        <taxon>Embryophyta</taxon>
        <taxon>Tracheophyta</taxon>
        <taxon>Spermatophyta</taxon>
        <taxon>Magnoliopsida</taxon>
        <taxon>eudicotyledons</taxon>
        <taxon>Gunneridae</taxon>
        <taxon>Pentapetalae</taxon>
        <taxon>rosids</taxon>
        <taxon>fabids</taxon>
        <taxon>Fabales</taxon>
        <taxon>Fabaceae</taxon>
        <taxon>Papilionoideae</taxon>
        <taxon>50 kb inversion clade</taxon>
        <taxon>NPAAA clade</taxon>
        <taxon>indigoferoid/millettioid clade</taxon>
        <taxon>Phaseoleae</taxon>
        <taxon>Clitoria</taxon>
    </lineage>
</organism>
<feature type="compositionally biased region" description="Polar residues" evidence="1">
    <location>
        <begin position="109"/>
        <end position="125"/>
    </location>
</feature>